<dbReference type="Proteomes" id="UP000266861">
    <property type="component" value="Unassembled WGS sequence"/>
</dbReference>
<dbReference type="EMBL" id="PQFF01000068">
    <property type="protein sequence ID" value="RHZ85064.1"/>
    <property type="molecule type" value="Genomic_DNA"/>
</dbReference>
<name>A0A397JIT6_9GLOM</name>
<dbReference type="AlphaFoldDB" id="A0A397JIT6"/>
<organism evidence="1 2">
    <name type="scientific">Diversispora epigaea</name>
    <dbReference type="NCBI Taxonomy" id="1348612"/>
    <lineage>
        <taxon>Eukaryota</taxon>
        <taxon>Fungi</taxon>
        <taxon>Fungi incertae sedis</taxon>
        <taxon>Mucoromycota</taxon>
        <taxon>Glomeromycotina</taxon>
        <taxon>Glomeromycetes</taxon>
        <taxon>Diversisporales</taxon>
        <taxon>Diversisporaceae</taxon>
        <taxon>Diversispora</taxon>
    </lineage>
</organism>
<evidence type="ECO:0000313" key="1">
    <source>
        <dbReference type="EMBL" id="RHZ85064.1"/>
    </source>
</evidence>
<evidence type="ECO:0000313" key="2">
    <source>
        <dbReference type="Proteomes" id="UP000266861"/>
    </source>
</evidence>
<protein>
    <submittedName>
        <fullName evidence="1">Uncharacterized protein</fullName>
    </submittedName>
</protein>
<accession>A0A397JIT6</accession>
<keyword evidence="2" id="KW-1185">Reference proteome</keyword>
<comment type="caution">
    <text evidence="1">The sequence shown here is derived from an EMBL/GenBank/DDBJ whole genome shotgun (WGS) entry which is preliminary data.</text>
</comment>
<proteinExistence type="predicted"/>
<gene>
    <name evidence="1" type="ORF">Glove_71g48</name>
</gene>
<sequence length="79" mass="9254">MVKLSELWPHYVNHRKTCAIQLHYYTPQGEIGKGKFCLSANRSNPKELFEALRKNNLNNNRNGNDEMMMMNQMICLIPN</sequence>
<reference evidence="1 2" key="1">
    <citation type="submission" date="2018-08" db="EMBL/GenBank/DDBJ databases">
        <title>Genome and evolution of the arbuscular mycorrhizal fungus Diversispora epigaea (formerly Glomus versiforme) and its bacterial endosymbionts.</title>
        <authorList>
            <person name="Sun X."/>
            <person name="Fei Z."/>
            <person name="Harrison M."/>
        </authorList>
    </citation>
    <scope>NUCLEOTIDE SEQUENCE [LARGE SCALE GENOMIC DNA]</scope>
    <source>
        <strain evidence="1 2">IT104</strain>
    </source>
</reference>